<dbReference type="AlphaFoldDB" id="A0A4R1BEB8"/>
<feature type="transmembrane region" description="Helical" evidence="7">
    <location>
        <begin position="142"/>
        <end position="163"/>
    </location>
</feature>
<dbReference type="InterPro" id="IPR003362">
    <property type="entry name" value="Bact_transf"/>
</dbReference>
<evidence type="ECO:0000256" key="1">
    <source>
        <dbReference type="ARBA" id="ARBA00004141"/>
    </source>
</evidence>
<feature type="transmembrane region" description="Helical" evidence="7">
    <location>
        <begin position="308"/>
        <end position="331"/>
    </location>
</feature>
<dbReference type="GO" id="GO:0005886">
    <property type="term" value="C:plasma membrane"/>
    <property type="evidence" value="ECO:0007669"/>
    <property type="project" value="InterPro"/>
</dbReference>
<evidence type="ECO:0000313" key="10">
    <source>
        <dbReference type="Proteomes" id="UP000295244"/>
    </source>
</evidence>
<dbReference type="InterPro" id="IPR036291">
    <property type="entry name" value="NAD(P)-bd_dom_sf"/>
</dbReference>
<dbReference type="InterPro" id="IPR017475">
    <property type="entry name" value="EPS_sugar_tfrase"/>
</dbReference>
<evidence type="ECO:0000256" key="7">
    <source>
        <dbReference type="SAM" id="Phobius"/>
    </source>
</evidence>
<dbReference type="SUPFAM" id="SSF51735">
    <property type="entry name" value="NAD(P)-binding Rossmann-fold domains"/>
    <property type="match status" value="1"/>
</dbReference>
<dbReference type="EMBL" id="SKBU01000025">
    <property type="protein sequence ID" value="TCJ15459.1"/>
    <property type="molecule type" value="Genomic_DNA"/>
</dbReference>
<dbReference type="GO" id="GO:0016780">
    <property type="term" value="F:phosphotransferase activity, for other substituted phosphate groups"/>
    <property type="evidence" value="ECO:0007669"/>
    <property type="project" value="TreeGrafter"/>
</dbReference>
<keyword evidence="5 7" id="KW-1133">Transmembrane helix</keyword>
<dbReference type="Pfam" id="PF02397">
    <property type="entry name" value="Bac_transf"/>
    <property type="match status" value="1"/>
</dbReference>
<dbReference type="InterPro" id="IPR017472">
    <property type="entry name" value="Undecaprenyl-P_galact_Ptfrase"/>
</dbReference>
<name>A0A4R1BEB8_9ACTN</name>
<protein>
    <submittedName>
        <fullName evidence="9">Undecaprenyl-phosphate galactose phosphotransferase WbaP</fullName>
    </submittedName>
</protein>
<evidence type="ECO:0000256" key="2">
    <source>
        <dbReference type="ARBA" id="ARBA00006464"/>
    </source>
</evidence>
<dbReference type="Pfam" id="PF13727">
    <property type="entry name" value="CoA_binding_3"/>
    <property type="match status" value="1"/>
</dbReference>
<comment type="similarity">
    <text evidence="2">Belongs to the bacterial sugar transferase family.</text>
</comment>
<comment type="caution">
    <text evidence="9">The sequence shown here is derived from an EMBL/GenBank/DDBJ whole genome shotgun (WGS) entry which is preliminary data.</text>
</comment>
<proteinExistence type="inferred from homology"/>
<dbReference type="Gene3D" id="3.40.50.720">
    <property type="entry name" value="NAD(P)-binding Rossmann-like Domain"/>
    <property type="match status" value="1"/>
</dbReference>
<feature type="domain" description="Bacterial sugar transferase" evidence="8">
    <location>
        <begin position="303"/>
        <end position="494"/>
    </location>
</feature>
<feature type="transmembrane region" description="Helical" evidence="7">
    <location>
        <begin position="113"/>
        <end position="136"/>
    </location>
</feature>
<feature type="transmembrane region" description="Helical" evidence="7">
    <location>
        <begin position="41"/>
        <end position="64"/>
    </location>
</feature>
<dbReference type="PANTHER" id="PTHR30576:SF10">
    <property type="entry name" value="SLL5057 PROTEIN"/>
    <property type="match status" value="1"/>
</dbReference>
<dbReference type="NCBIfam" id="TIGR03022">
    <property type="entry name" value="WbaP_sugtrans"/>
    <property type="match status" value="1"/>
</dbReference>
<keyword evidence="4 7" id="KW-0812">Transmembrane</keyword>
<evidence type="ECO:0000259" key="8">
    <source>
        <dbReference type="Pfam" id="PF02397"/>
    </source>
</evidence>
<evidence type="ECO:0000256" key="6">
    <source>
        <dbReference type="ARBA" id="ARBA00023136"/>
    </source>
</evidence>
<accession>A0A4R1BEB8</accession>
<sequence length="500" mass="55410">MGLRSIASTRTEHAAGSLPGTSFYPVTPFSGRRVEVWRQRLVSFLLISSDVLLALLVCEAAFALQGIWGRGQLSEATIAGIVPGIAAWVAIRALMGLYPGYGLDQVEELRRQTYALLATLATTAVFAIVAQVGYLISRLSLFLGFLGLLILAPPTRCLVKWLLMKSGLWGKPVVIFGSGEFGGRVAALLTGEWTLGYRPVAVFESSPARGNRYEEIPDEKSLDEAMLLVRHRGVDTVILAMPHTRRRSLARLVGWASRGFRHVTVIPNLEGITNSVVVARNFAGIFGVEIRHNLLNPSVLRVKRAMDLAATLFGGILVLPLILVLALLVWLESGRPVFYSAERIGRNGKLFSCVKFRTMVPDAEAALQRILESDPERRAEYSKYHKLRNDPRVTRIGRFLRATSLDELPQIWNVLRGEMSLVGPRPYLPRESEDIGVMQSEILRVYPGMTGPWQVGGRSDTSFSERVDIDAYYVRNWSIWLDLVLLARTGRVLLSGRGAC</sequence>
<dbReference type="GO" id="GO:0000271">
    <property type="term" value="P:polysaccharide biosynthetic process"/>
    <property type="evidence" value="ECO:0007669"/>
    <property type="project" value="InterPro"/>
</dbReference>
<keyword evidence="10" id="KW-1185">Reference proteome</keyword>
<evidence type="ECO:0000256" key="3">
    <source>
        <dbReference type="ARBA" id="ARBA00022679"/>
    </source>
</evidence>
<evidence type="ECO:0000313" key="9">
    <source>
        <dbReference type="EMBL" id="TCJ15459.1"/>
    </source>
</evidence>
<feature type="transmembrane region" description="Helical" evidence="7">
    <location>
        <begin position="76"/>
        <end position="101"/>
    </location>
</feature>
<keyword evidence="3 9" id="KW-0808">Transferase</keyword>
<organism evidence="9 10">
    <name type="scientific">Rubrobacter taiwanensis</name>
    <dbReference type="NCBI Taxonomy" id="185139"/>
    <lineage>
        <taxon>Bacteria</taxon>
        <taxon>Bacillati</taxon>
        <taxon>Actinomycetota</taxon>
        <taxon>Rubrobacteria</taxon>
        <taxon>Rubrobacterales</taxon>
        <taxon>Rubrobacteraceae</taxon>
        <taxon>Rubrobacter</taxon>
    </lineage>
</organism>
<evidence type="ECO:0000256" key="5">
    <source>
        <dbReference type="ARBA" id="ARBA00022989"/>
    </source>
</evidence>
<gene>
    <name evidence="9" type="primary">wbaP</name>
    <name evidence="9" type="ORF">E0L93_12785</name>
</gene>
<reference evidence="9 10" key="1">
    <citation type="submission" date="2019-03" db="EMBL/GenBank/DDBJ databases">
        <title>Whole genome sequence of a novel Rubrobacter taiwanensis strain, isolated from Yellowstone National Park.</title>
        <authorList>
            <person name="Freed S."/>
            <person name="Ramaley R.F."/>
            <person name="Kyndt J.A."/>
        </authorList>
    </citation>
    <scope>NUCLEOTIDE SEQUENCE [LARGE SCALE GENOMIC DNA]</scope>
    <source>
        <strain evidence="9 10">Yellowstone</strain>
    </source>
</reference>
<keyword evidence="6 7" id="KW-0472">Membrane</keyword>
<comment type="subcellular location">
    <subcellularLocation>
        <location evidence="1">Membrane</location>
        <topology evidence="1">Multi-pass membrane protein</topology>
    </subcellularLocation>
</comment>
<evidence type="ECO:0000256" key="4">
    <source>
        <dbReference type="ARBA" id="ARBA00022692"/>
    </source>
</evidence>
<dbReference type="PANTHER" id="PTHR30576">
    <property type="entry name" value="COLANIC BIOSYNTHESIS UDP-GLUCOSE LIPID CARRIER TRANSFERASE"/>
    <property type="match status" value="1"/>
</dbReference>
<dbReference type="Proteomes" id="UP000295244">
    <property type="component" value="Unassembled WGS sequence"/>
</dbReference>
<dbReference type="OrthoDB" id="9808602at2"/>
<dbReference type="NCBIfam" id="TIGR03025">
    <property type="entry name" value="EPS_sugtrans"/>
    <property type="match status" value="1"/>
</dbReference>